<proteinExistence type="predicted"/>
<name>A0A7J8CUE0_MOLMO</name>
<evidence type="ECO:0000313" key="2">
    <source>
        <dbReference type="Proteomes" id="UP000550707"/>
    </source>
</evidence>
<dbReference type="Proteomes" id="UP000550707">
    <property type="component" value="Unassembled WGS sequence"/>
</dbReference>
<accession>A0A7J8CUE0</accession>
<dbReference type="AlphaFoldDB" id="A0A7J8CUE0"/>
<evidence type="ECO:0000313" key="1">
    <source>
        <dbReference type="EMBL" id="KAF6414372.1"/>
    </source>
</evidence>
<gene>
    <name evidence="1" type="ORF">HJG59_016643</name>
</gene>
<reference evidence="1 2" key="1">
    <citation type="journal article" date="2020" name="Nature">
        <title>Six reference-quality genomes reveal evolution of bat adaptations.</title>
        <authorList>
            <person name="Jebb D."/>
            <person name="Huang Z."/>
            <person name="Pippel M."/>
            <person name="Hughes G.M."/>
            <person name="Lavrichenko K."/>
            <person name="Devanna P."/>
            <person name="Winkler S."/>
            <person name="Jermiin L.S."/>
            <person name="Skirmuntt E.C."/>
            <person name="Katzourakis A."/>
            <person name="Burkitt-Gray L."/>
            <person name="Ray D.A."/>
            <person name="Sullivan K.A.M."/>
            <person name="Roscito J.G."/>
            <person name="Kirilenko B.M."/>
            <person name="Davalos L.M."/>
            <person name="Corthals A.P."/>
            <person name="Power M.L."/>
            <person name="Jones G."/>
            <person name="Ransome R.D."/>
            <person name="Dechmann D.K.N."/>
            <person name="Locatelli A.G."/>
            <person name="Puechmaille S.J."/>
            <person name="Fedrigo O."/>
            <person name="Jarvis E.D."/>
            <person name="Hiller M."/>
            <person name="Vernes S.C."/>
            <person name="Myers E.W."/>
            <person name="Teeling E.C."/>
        </authorList>
    </citation>
    <scope>NUCLEOTIDE SEQUENCE [LARGE SCALE GENOMIC DNA]</scope>
    <source>
        <strain evidence="1">MMolMol1</strain>
        <tissue evidence="1">Muscle</tissue>
    </source>
</reference>
<protein>
    <submittedName>
        <fullName evidence="1">Solute carrier family 22 member 15</fullName>
    </submittedName>
</protein>
<sequence length="92" mass="10081">MTEQLYVATEAILIALVGATPSYHWDLAELLPNQSHSSQRAGEDHALGDWLLRANGSEIHKHVHFSSSFTSIASEVSPEPVKGRTKWAVVTT</sequence>
<organism evidence="1 2">
    <name type="scientific">Molossus molossus</name>
    <name type="common">Pallas' mastiff bat</name>
    <name type="synonym">Vespertilio molossus</name>
    <dbReference type="NCBI Taxonomy" id="27622"/>
    <lineage>
        <taxon>Eukaryota</taxon>
        <taxon>Metazoa</taxon>
        <taxon>Chordata</taxon>
        <taxon>Craniata</taxon>
        <taxon>Vertebrata</taxon>
        <taxon>Euteleostomi</taxon>
        <taxon>Mammalia</taxon>
        <taxon>Eutheria</taxon>
        <taxon>Laurasiatheria</taxon>
        <taxon>Chiroptera</taxon>
        <taxon>Yangochiroptera</taxon>
        <taxon>Molossidae</taxon>
        <taxon>Molossus</taxon>
    </lineage>
</organism>
<dbReference type="EMBL" id="JACASF010000020">
    <property type="protein sequence ID" value="KAF6414372.1"/>
    <property type="molecule type" value="Genomic_DNA"/>
</dbReference>
<keyword evidence="2" id="KW-1185">Reference proteome</keyword>
<comment type="caution">
    <text evidence="1">The sequence shown here is derived from an EMBL/GenBank/DDBJ whole genome shotgun (WGS) entry which is preliminary data.</text>
</comment>